<dbReference type="InterPro" id="IPR038727">
    <property type="entry name" value="NadR/Ttd14_AAA_dom"/>
</dbReference>
<dbReference type="InterPro" id="IPR027417">
    <property type="entry name" value="P-loop_NTPase"/>
</dbReference>
<dbReference type="SUPFAM" id="SSF52374">
    <property type="entry name" value="Nucleotidylyl transferase"/>
    <property type="match status" value="1"/>
</dbReference>
<dbReference type="InterPro" id="IPR052735">
    <property type="entry name" value="NAD_biosynth-regulator"/>
</dbReference>
<feature type="domain" description="NadR/Ttd14 AAA" evidence="1">
    <location>
        <begin position="189"/>
        <end position="346"/>
    </location>
</feature>
<evidence type="ECO:0000259" key="1">
    <source>
        <dbReference type="Pfam" id="PF13521"/>
    </source>
</evidence>
<dbReference type="EMBL" id="JAGQDG010000006">
    <property type="protein sequence ID" value="MBQ0936988.1"/>
    <property type="molecule type" value="Genomic_DNA"/>
</dbReference>
<reference evidence="2 3" key="1">
    <citation type="submission" date="2021-04" db="EMBL/GenBank/DDBJ databases">
        <title>The genome sequence of type strain Ideonella paludis KCTC 32238.</title>
        <authorList>
            <person name="Liu Y."/>
        </authorList>
    </citation>
    <scope>NUCLEOTIDE SEQUENCE [LARGE SCALE GENOMIC DNA]</scope>
    <source>
        <strain evidence="2 3">KCTC 32238</strain>
    </source>
</reference>
<evidence type="ECO:0000313" key="3">
    <source>
        <dbReference type="Proteomes" id="UP000672097"/>
    </source>
</evidence>
<dbReference type="NCBIfam" id="TIGR00125">
    <property type="entry name" value="cyt_tran_rel"/>
    <property type="match status" value="1"/>
</dbReference>
<dbReference type="Pfam" id="PF13521">
    <property type="entry name" value="AAA_28"/>
    <property type="match status" value="1"/>
</dbReference>
<dbReference type="Gene3D" id="3.40.50.300">
    <property type="entry name" value="P-loop containing nucleotide triphosphate hydrolases"/>
    <property type="match status" value="1"/>
</dbReference>
<dbReference type="InterPro" id="IPR014729">
    <property type="entry name" value="Rossmann-like_a/b/a_fold"/>
</dbReference>
<dbReference type="InterPro" id="IPR004821">
    <property type="entry name" value="Cyt_trans-like"/>
</dbReference>
<proteinExistence type="predicted"/>
<name>A0ABS5E0R8_9BURK</name>
<comment type="caution">
    <text evidence="2">The sequence shown here is derived from an EMBL/GenBank/DDBJ whole genome shotgun (WGS) entry which is preliminary data.</text>
</comment>
<keyword evidence="3" id="KW-1185">Reference proteome</keyword>
<dbReference type="Gene3D" id="3.40.50.620">
    <property type="entry name" value="HUPs"/>
    <property type="match status" value="1"/>
</dbReference>
<dbReference type="SUPFAM" id="SSF52540">
    <property type="entry name" value="P-loop containing nucleoside triphosphate hydrolases"/>
    <property type="match status" value="1"/>
</dbReference>
<dbReference type="PANTHER" id="PTHR37512">
    <property type="entry name" value="TRIFUNCTIONAL NAD BIOSYNTHESIS/REGULATOR PROTEIN NADR"/>
    <property type="match status" value="1"/>
</dbReference>
<gene>
    <name evidence="2" type="ORF">KAK11_16795</name>
</gene>
<evidence type="ECO:0000313" key="2">
    <source>
        <dbReference type="EMBL" id="MBQ0936988.1"/>
    </source>
</evidence>
<organism evidence="2 3">
    <name type="scientific">Ideonella paludis</name>
    <dbReference type="NCBI Taxonomy" id="1233411"/>
    <lineage>
        <taxon>Bacteria</taxon>
        <taxon>Pseudomonadati</taxon>
        <taxon>Pseudomonadota</taxon>
        <taxon>Betaproteobacteria</taxon>
        <taxon>Burkholderiales</taxon>
        <taxon>Sphaerotilaceae</taxon>
        <taxon>Ideonella</taxon>
    </lineage>
</organism>
<protein>
    <submittedName>
        <fullName evidence="2">AAA family ATPase</fullName>
    </submittedName>
</protein>
<dbReference type="PANTHER" id="PTHR37512:SF1">
    <property type="entry name" value="NADR_TTD14 AAA DOMAIN-CONTAINING PROTEIN"/>
    <property type="match status" value="1"/>
</dbReference>
<dbReference type="RefSeq" id="WP_210810387.1">
    <property type="nucleotide sequence ID" value="NZ_JAGQDG010000006.1"/>
</dbReference>
<sequence>MIPPRFKQGLVVGKFSPLHLGHEFLIEQAAQACQHLLVLGYSQPEQAGCSRTRRQSWLDARAAQRHANVRALAFDDAWVAQRCQALGLACRPMPENDADDASHQHYLAWLITAVLRAELYASPEALFCSEPWGPACARVLSAALGQPMQAVLVDEARSAHPISASRIRAQPASHAQHLAPEVWADWLPRVVLLSGESSGKTTLAQALAQALHTEWVPEFGRQWWEQRGGQLGPDDLLQIAQEQCRLEDEAALRVARAGGRVLVCDTSPLTTLGYAELDSSPAASALRPWALRPYALNVLCEPDFGLVQDGTRRDLSWQQGQHAWTLQALAQRGMPYLHVRGPVAGRVAAVLAALEPSERPGPSA</sequence>
<accession>A0ABS5E0R8</accession>
<dbReference type="Proteomes" id="UP000672097">
    <property type="component" value="Unassembled WGS sequence"/>
</dbReference>